<evidence type="ECO:0000256" key="1">
    <source>
        <dbReference type="SAM" id="MobiDB-lite"/>
    </source>
</evidence>
<feature type="chain" id="PRO_5045178004" evidence="2">
    <location>
        <begin position="25"/>
        <end position="249"/>
    </location>
</feature>
<evidence type="ECO:0000256" key="2">
    <source>
        <dbReference type="SAM" id="SignalP"/>
    </source>
</evidence>
<feature type="signal peptide" evidence="2">
    <location>
        <begin position="1"/>
        <end position="24"/>
    </location>
</feature>
<accession>A0ABV1G3C3</accession>
<keyword evidence="4" id="KW-1185">Reference proteome</keyword>
<name>A0ABV1G3C3_9FIRM</name>
<gene>
    <name evidence="3" type="ORF">WMO66_01345</name>
</gene>
<keyword evidence="2" id="KW-0732">Signal</keyword>
<proteinExistence type="predicted"/>
<sequence>MKQLIPALLAALCLLLASCGTSPAATLPMGTDETPVESEASESTGPWAPTGEQMQKENAVTDLLNESGEGYSYRIPQLNCQTQDAELINTAISDELMPLVDEAHTAQAQGYDPTCVEIGWESHWCGDVLVLLTHSSYPNDCAYHQVYCFDRITGTRLTNAQILDLCGVTQAEFEAGAADAAERCFRSIYPDTMGGDALWQEQLEWTRSAENVNADMMMYPDENGKLMLLSPIGSLAGASYYEHSYPFAG</sequence>
<comment type="caution">
    <text evidence="3">The sequence shown here is derived from an EMBL/GenBank/DDBJ whole genome shotgun (WGS) entry which is preliminary data.</text>
</comment>
<evidence type="ECO:0000313" key="4">
    <source>
        <dbReference type="Proteomes" id="UP001491552"/>
    </source>
</evidence>
<dbReference type="EMBL" id="JBBMFF010000081">
    <property type="protein sequence ID" value="MEQ2509903.1"/>
    <property type="molecule type" value="Genomic_DNA"/>
</dbReference>
<dbReference type="Proteomes" id="UP001491552">
    <property type="component" value="Unassembled WGS sequence"/>
</dbReference>
<dbReference type="PROSITE" id="PS51257">
    <property type="entry name" value="PROKAR_LIPOPROTEIN"/>
    <property type="match status" value="1"/>
</dbReference>
<dbReference type="RefSeq" id="WP_349134612.1">
    <property type="nucleotide sequence ID" value="NZ_JBBMFF010000081.1"/>
</dbReference>
<feature type="region of interest" description="Disordered" evidence="1">
    <location>
        <begin position="26"/>
        <end position="55"/>
    </location>
</feature>
<organism evidence="3 4">
    <name type="scientific">Faecousia intestinalis</name>
    <dbReference type="NCBI Taxonomy" id="3133167"/>
    <lineage>
        <taxon>Bacteria</taxon>
        <taxon>Bacillati</taxon>
        <taxon>Bacillota</taxon>
        <taxon>Clostridia</taxon>
        <taxon>Eubacteriales</taxon>
        <taxon>Oscillospiraceae</taxon>
        <taxon>Faecousia</taxon>
    </lineage>
</organism>
<evidence type="ECO:0000313" key="3">
    <source>
        <dbReference type="EMBL" id="MEQ2509903.1"/>
    </source>
</evidence>
<protein>
    <submittedName>
        <fullName evidence="3">Uncharacterized protein</fullName>
    </submittedName>
</protein>
<reference evidence="3 4" key="1">
    <citation type="submission" date="2024-03" db="EMBL/GenBank/DDBJ databases">
        <title>Human intestinal bacterial collection.</title>
        <authorList>
            <person name="Pauvert C."/>
            <person name="Hitch T.C.A."/>
            <person name="Clavel T."/>
        </authorList>
    </citation>
    <scope>NUCLEOTIDE SEQUENCE [LARGE SCALE GENOMIC DNA]</scope>
    <source>
        <strain evidence="3 4">CLA-AA-H192</strain>
    </source>
</reference>